<organism evidence="1 2">
    <name type="scientific">Allacma fusca</name>
    <dbReference type="NCBI Taxonomy" id="39272"/>
    <lineage>
        <taxon>Eukaryota</taxon>
        <taxon>Metazoa</taxon>
        <taxon>Ecdysozoa</taxon>
        <taxon>Arthropoda</taxon>
        <taxon>Hexapoda</taxon>
        <taxon>Collembola</taxon>
        <taxon>Symphypleona</taxon>
        <taxon>Sminthuridae</taxon>
        <taxon>Allacma</taxon>
    </lineage>
</organism>
<reference evidence="1" key="1">
    <citation type="submission" date="2021-06" db="EMBL/GenBank/DDBJ databases">
        <authorList>
            <person name="Hodson N. C."/>
            <person name="Mongue J. A."/>
            <person name="Jaron S. K."/>
        </authorList>
    </citation>
    <scope>NUCLEOTIDE SEQUENCE</scope>
</reference>
<dbReference type="GO" id="GO:0006281">
    <property type="term" value="P:DNA repair"/>
    <property type="evidence" value="ECO:0007669"/>
    <property type="project" value="TreeGrafter"/>
</dbReference>
<dbReference type="GO" id="GO:0003908">
    <property type="term" value="F:methylated-DNA-[protein]-cysteine S-methyltransferase activity"/>
    <property type="evidence" value="ECO:0007669"/>
    <property type="project" value="TreeGrafter"/>
</dbReference>
<dbReference type="AlphaFoldDB" id="A0A8J2K321"/>
<evidence type="ECO:0000313" key="2">
    <source>
        <dbReference type="Proteomes" id="UP000708208"/>
    </source>
</evidence>
<dbReference type="PANTHER" id="PTHR46460">
    <property type="entry name" value="METHYLATED-DNA--PROTEIN-CYSTEINE METHYLTRANSFERASE"/>
    <property type="match status" value="1"/>
</dbReference>
<name>A0A8J2K321_9HEXA</name>
<dbReference type="Proteomes" id="UP000708208">
    <property type="component" value="Unassembled WGS sequence"/>
</dbReference>
<dbReference type="PANTHER" id="PTHR46460:SF1">
    <property type="entry name" value="METHYLATED-DNA--PROTEIN-CYSTEINE METHYLTRANSFERASE"/>
    <property type="match status" value="1"/>
</dbReference>
<gene>
    <name evidence="1" type="ORF">AFUS01_LOCUS8324</name>
</gene>
<sequence length="166" mass="18449">MHKILKQSMETPVGLVTIQTCEAGVHEIRIFESSKNLNPEEQPDLKDLDPSGVAYQTLTWLQNYFQPQPGQVDSFKDPAKYPPICWEGIEKTEFTEAVLKTLTEKVKHGDTVAYVDLAKLMGKPVEIHLVEGVQIIGAKLGRFELDLTPCVPGSMVELNIIGVETS</sequence>
<proteinExistence type="predicted"/>
<keyword evidence="2" id="KW-1185">Reference proteome</keyword>
<dbReference type="OrthoDB" id="1907495at2759"/>
<dbReference type="EMBL" id="CAJVCH010057560">
    <property type="protein sequence ID" value="CAG7718974.1"/>
    <property type="molecule type" value="Genomic_DNA"/>
</dbReference>
<accession>A0A8J2K321</accession>
<comment type="caution">
    <text evidence="1">The sequence shown here is derived from an EMBL/GenBank/DDBJ whole genome shotgun (WGS) entry which is preliminary data.</text>
</comment>
<evidence type="ECO:0000313" key="1">
    <source>
        <dbReference type="EMBL" id="CAG7718974.1"/>
    </source>
</evidence>
<protein>
    <submittedName>
        <fullName evidence="1">Uncharacterized protein</fullName>
    </submittedName>
</protein>
<dbReference type="GO" id="GO:0005654">
    <property type="term" value="C:nucleoplasm"/>
    <property type="evidence" value="ECO:0007669"/>
    <property type="project" value="TreeGrafter"/>
</dbReference>